<protein>
    <submittedName>
        <fullName evidence="4">Site-specific recombinase XerD</fullName>
    </submittedName>
</protein>
<dbReference type="InterPro" id="IPR011010">
    <property type="entry name" value="DNA_brk_join_enz"/>
</dbReference>
<proteinExistence type="predicted"/>
<evidence type="ECO:0000256" key="2">
    <source>
        <dbReference type="ARBA" id="ARBA00023172"/>
    </source>
</evidence>
<dbReference type="OrthoDB" id="662444at2"/>
<dbReference type="PROSITE" id="PS51898">
    <property type="entry name" value="TYR_RECOMBINASE"/>
    <property type="match status" value="1"/>
</dbReference>
<evidence type="ECO:0000313" key="4">
    <source>
        <dbReference type="EMBL" id="SDR18321.1"/>
    </source>
</evidence>
<dbReference type="Proteomes" id="UP000183487">
    <property type="component" value="Unassembled WGS sequence"/>
</dbReference>
<dbReference type="GO" id="GO:0003677">
    <property type="term" value="F:DNA binding"/>
    <property type="evidence" value="ECO:0007669"/>
    <property type="project" value="InterPro"/>
</dbReference>
<dbReference type="RefSeq" id="WP_074766796.1">
    <property type="nucleotide sequence ID" value="NZ_FNKP01000002.1"/>
</dbReference>
<organism evidence="4 5">
    <name type="scientific">Paraburkholderia fungorum</name>
    <dbReference type="NCBI Taxonomy" id="134537"/>
    <lineage>
        <taxon>Bacteria</taxon>
        <taxon>Pseudomonadati</taxon>
        <taxon>Pseudomonadota</taxon>
        <taxon>Betaproteobacteria</taxon>
        <taxon>Burkholderiales</taxon>
        <taxon>Burkholderiaceae</taxon>
        <taxon>Paraburkholderia</taxon>
    </lineage>
</organism>
<evidence type="ECO:0000313" key="5">
    <source>
        <dbReference type="Proteomes" id="UP000183487"/>
    </source>
</evidence>
<dbReference type="InterPro" id="IPR013762">
    <property type="entry name" value="Integrase-like_cat_sf"/>
</dbReference>
<gene>
    <name evidence="4" type="ORF">SAMN05443245_3386</name>
</gene>
<dbReference type="EMBL" id="FNKP01000002">
    <property type="protein sequence ID" value="SDR18321.1"/>
    <property type="molecule type" value="Genomic_DNA"/>
</dbReference>
<feature type="domain" description="Tyr recombinase" evidence="3">
    <location>
        <begin position="172"/>
        <end position="324"/>
    </location>
</feature>
<evidence type="ECO:0000256" key="1">
    <source>
        <dbReference type="ARBA" id="ARBA00022908"/>
    </source>
</evidence>
<keyword evidence="5" id="KW-1185">Reference proteome</keyword>
<dbReference type="GO" id="GO:0006310">
    <property type="term" value="P:DNA recombination"/>
    <property type="evidence" value="ECO:0007669"/>
    <property type="project" value="UniProtKB-KW"/>
</dbReference>
<name>A0A1H1GYT7_9BURK</name>
<evidence type="ECO:0000259" key="3">
    <source>
        <dbReference type="PROSITE" id="PS51898"/>
    </source>
</evidence>
<dbReference type="SUPFAM" id="SSF56349">
    <property type="entry name" value="DNA breaking-rejoining enzymes"/>
    <property type="match status" value="1"/>
</dbReference>
<dbReference type="CDD" id="cd00796">
    <property type="entry name" value="INT_Rci_Hp1_C"/>
    <property type="match status" value="1"/>
</dbReference>
<dbReference type="InterPro" id="IPR050090">
    <property type="entry name" value="Tyrosine_recombinase_XerCD"/>
</dbReference>
<dbReference type="InterPro" id="IPR002104">
    <property type="entry name" value="Integrase_catalytic"/>
</dbReference>
<dbReference type="GO" id="GO:0015074">
    <property type="term" value="P:DNA integration"/>
    <property type="evidence" value="ECO:0007669"/>
    <property type="project" value="UniProtKB-KW"/>
</dbReference>
<sequence>MPIETITKAGRRRYRWTFERVIEDERVRKTKLLPAGISAKEADELARRWERDLYAVASGAKKAVVTIGSCVRKHVADKAAGWKDAEKRILILEKWAPEYADQDALDLHEWSKEFVGFARASVDRSGKKKRPLSDGAIRNVLAYIRAALKYAHKVGMIETDQTARMLIPSVNNERHHYPQRAEMLRIAHACRDREVRAAIRIAFYSGMRRAEILRARVTRNGFSLETTKNGRPRIIPIHPRIAVLARRIRFTIPIWRFEDEWQFARVAAGHPSTKFHDLRHGAASEMINAGIDLFTVGGVLGHKSTVSTKRYSHLVTGRLAEAVGRIGESKRIRSQG</sequence>
<dbReference type="PANTHER" id="PTHR30349">
    <property type="entry name" value="PHAGE INTEGRASE-RELATED"/>
    <property type="match status" value="1"/>
</dbReference>
<reference evidence="5" key="1">
    <citation type="submission" date="2016-10" db="EMBL/GenBank/DDBJ databases">
        <authorList>
            <person name="Varghese N."/>
            <person name="Submissions S."/>
        </authorList>
    </citation>
    <scope>NUCLEOTIDE SEQUENCE [LARGE SCALE GENOMIC DNA]</scope>
    <source>
        <strain evidence="5">GAS106B</strain>
    </source>
</reference>
<dbReference type="Gene3D" id="1.10.443.10">
    <property type="entry name" value="Intergrase catalytic core"/>
    <property type="match status" value="1"/>
</dbReference>
<accession>A0A1H1GYT7</accession>
<keyword evidence="1" id="KW-0229">DNA integration</keyword>
<keyword evidence="2" id="KW-0233">DNA recombination</keyword>
<dbReference type="Pfam" id="PF00589">
    <property type="entry name" value="Phage_integrase"/>
    <property type="match status" value="1"/>
</dbReference>
<dbReference type="AlphaFoldDB" id="A0A1H1GYT7"/>
<dbReference type="PANTHER" id="PTHR30349:SF64">
    <property type="entry name" value="PROPHAGE INTEGRASE INTD-RELATED"/>
    <property type="match status" value="1"/>
</dbReference>